<name>A0ABP5SX64_9ACTN</name>
<dbReference type="Gene3D" id="3.40.630.30">
    <property type="match status" value="1"/>
</dbReference>
<reference evidence="3" key="1">
    <citation type="journal article" date="2019" name="Int. J. Syst. Evol. Microbiol.">
        <title>The Global Catalogue of Microorganisms (GCM) 10K type strain sequencing project: providing services to taxonomists for standard genome sequencing and annotation.</title>
        <authorList>
            <consortium name="The Broad Institute Genomics Platform"/>
            <consortium name="The Broad Institute Genome Sequencing Center for Infectious Disease"/>
            <person name="Wu L."/>
            <person name="Ma J."/>
        </authorList>
    </citation>
    <scope>NUCLEOTIDE SEQUENCE [LARGE SCALE GENOMIC DNA]</scope>
    <source>
        <strain evidence="3">JCM 3272</strain>
    </source>
</reference>
<accession>A0ABP5SX64</accession>
<dbReference type="InterPro" id="IPR016181">
    <property type="entry name" value="Acyl_CoA_acyltransferase"/>
</dbReference>
<dbReference type="EMBL" id="BAAARV010000019">
    <property type="protein sequence ID" value="GAA2339009.1"/>
    <property type="molecule type" value="Genomic_DNA"/>
</dbReference>
<evidence type="ECO:0000313" key="3">
    <source>
        <dbReference type="Proteomes" id="UP001501444"/>
    </source>
</evidence>
<evidence type="ECO:0000259" key="1">
    <source>
        <dbReference type="PROSITE" id="PS51186"/>
    </source>
</evidence>
<dbReference type="InterPro" id="IPR000182">
    <property type="entry name" value="GNAT_dom"/>
</dbReference>
<dbReference type="RefSeq" id="WP_344612096.1">
    <property type="nucleotide sequence ID" value="NZ_BAAARV010000019.1"/>
</dbReference>
<keyword evidence="3" id="KW-1185">Reference proteome</keyword>
<gene>
    <name evidence="2" type="ORF">GCM10010170_020870</name>
</gene>
<protein>
    <submittedName>
        <fullName evidence="2">GNAT family N-acetyltransferase</fullName>
    </submittedName>
</protein>
<evidence type="ECO:0000313" key="2">
    <source>
        <dbReference type="EMBL" id="GAA2339009.1"/>
    </source>
</evidence>
<comment type="caution">
    <text evidence="2">The sequence shown here is derived from an EMBL/GenBank/DDBJ whole genome shotgun (WGS) entry which is preliminary data.</text>
</comment>
<proteinExistence type="predicted"/>
<dbReference type="PROSITE" id="PS51186">
    <property type="entry name" value="GNAT"/>
    <property type="match status" value="1"/>
</dbReference>
<dbReference type="SUPFAM" id="SSF55729">
    <property type="entry name" value="Acyl-CoA N-acyltransferases (Nat)"/>
    <property type="match status" value="1"/>
</dbReference>
<feature type="domain" description="N-acetyltransferase" evidence="1">
    <location>
        <begin position="4"/>
        <end position="174"/>
    </location>
</feature>
<sequence>MNRATVRPLAGSELTDRTEELTAIYAAVYREPPYNEDEHHAKEFASQIAEQSQRQGFLLIAAEVPDRSLVGFAYGITFPSDRWWRSAGAEPARTRGHQKFAIIEWVVLGPWRGQGIGQLLFSRLLANRPEPLATLCSNPSSDARTIYRSWGWEQVGTTSPPNMEPMDVLIKTLTPPEL</sequence>
<organism evidence="2 3">
    <name type="scientific">Dactylosporangium salmoneum</name>
    <dbReference type="NCBI Taxonomy" id="53361"/>
    <lineage>
        <taxon>Bacteria</taxon>
        <taxon>Bacillati</taxon>
        <taxon>Actinomycetota</taxon>
        <taxon>Actinomycetes</taxon>
        <taxon>Micromonosporales</taxon>
        <taxon>Micromonosporaceae</taxon>
        <taxon>Dactylosporangium</taxon>
    </lineage>
</organism>
<dbReference type="Pfam" id="PF00583">
    <property type="entry name" value="Acetyltransf_1"/>
    <property type="match status" value="1"/>
</dbReference>
<dbReference type="Proteomes" id="UP001501444">
    <property type="component" value="Unassembled WGS sequence"/>
</dbReference>